<dbReference type="InterPro" id="IPR047202">
    <property type="entry name" value="Lipocalin_Blc-like_dom"/>
</dbReference>
<keyword evidence="3 6" id="KW-0449">Lipoprotein</keyword>
<dbReference type="Pfam" id="PF08212">
    <property type="entry name" value="Lipocalin_2"/>
    <property type="match status" value="1"/>
</dbReference>
<dbReference type="Gene3D" id="2.40.128.20">
    <property type="match status" value="1"/>
</dbReference>
<dbReference type="EMBL" id="RJVA01000012">
    <property type="protein sequence ID" value="ROQ92195.1"/>
    <property type="molecule type" value="Genomic_DNA"/>
</dbReference>
<keyword evidence="3" id="KW-0564">Palmitate</keyword>
<dbReference type="InterPro" id="IPR012674">
    <property type="entry name" value="Calycin"/>
</dbReference>
<dbReference type="SUPFAM" id="SSF50814">
    <property type="entry name" value="Lipocalins"/>
    <property type="match status" value="1"/>
</dbReference>
<feature type="domain" description="Lipocalin/cytosolic fatty-acid binding" evidence="5">
    <location>
        <begin position="48"/>
        <end position="188"/>
    </location>
</feature>
<comment type="caution">
    <text evidence="6">The sequence shown here is derived from an EMBL/GenBank/DDBJ whole genome shotgun (WGS) entry which is preliminary data.</text>
</comment>
<dbReference type="InterPro" id="IPR022272">
    <property type="entry name" value="Lipocalin_CS"/>
</dbReference>
<feature type="lipid moiety-binding region" description="S-diacylglycerol cysteine" evidence="3">
    <location>
        <position position="32"/>
    </location>
</feature>
<keyword evidence="4" id="KW-0472">Membrane</keyword>
<keyword evidence="7" id="KW-1185">Reference proteome</keyword>
<protein>
    <submittedName>
        <fullName evidence="6">Apolipoprotein D and lipocalin family protein</fullName>
    </submittedName>
</protein>
<evidence type="ECO:0000256" key="1">
    <source>
        <dbReference type="ARBA" id="ARBA00006889"/>
    </source>
</evidence>
<dbReference type="InterPro" id="IPR000566">
    <property type="entry name" value="Lipocln_cytosolic_FA-bd_dom"/>
</dbReference>
<accession>A0A3N1ULV6</accession>
<dbReference type="RefSeq" id="WP_211334848.1">
    <property type="nucleotide sequence ID" value="NZ_RJVA01000012.1"/>
</dbReference>
<proteinExistence type="inferred from homology"/>
<dbReference type="AlphaFoldDB" id="A0A3N1ULV6"/>
<dbReference type="PANTHER" id="PTHR10612:SF34">
    <property type="entry name" value="APOLIPOPROTEIN D"/>
    <property type="match status" value="1"/>
</dbReference>
<reference evidence="6 7" key="1">
    <citation type="submission" date="2018-11" db="EMBL/GenBank/DDBJ databases">
        <title>Genomic Encyclopedia of Type Strains, Phase IV (KMG-IV): sequencing the most valuable type-strain genomes for metagenomic binning, comparative biology and taxonomic classification.</title>
        <authorList>
            <person name="Goeker M."/>
        </authorList>
    </citation>
    <scope>NUCLEOTIDE SEQUENCE [LARGE SCALE GENOMIC DNA]</scope>
    <source>
        <strain evidence="6 7">DSM 22027</strain>
    </source>
</reference>
<dbReference type="PANTHER" id="PTHR10612">
    <property type="entry name" value="APOLIPOPROTEIN D"/>
    <property type="match status" value="1"/>
</dbReference>
<evidence type="ECO:0000313" key="6">
    <source>
        <dbReference type="EMBL" id="ROQ92195.1"/>
    </source>
</evidence>
<dbReference type="GO" id="GO:0006950">
    <property type="term" value="P:response to stress"/>
    <property type="evidence" value="ECO:0007669"/>
    <property type="project" value="UniProtKB-ARBA"/>
</dbReference>
<comment type="similarity">
    <text evidence="1 2">Belongs to the calycin superfamily. Lipocalin family.</text>
</comment>
<sequence>MSQSEFQSNGNAGAMVFLLALWISPILLFVGCAGTTPSDPNHQPVPMVDLERYQGKWYEIASLPAWFQKGCFCTTAEYILEKNYVRVINRCRKGTPDGKWNEAVGKARPVEGSNNARLKVRFFWPFDGDYWVIALDPHYQWAVVGHPKKQYLWILSRTPRMDTDLLQDLVARARSMGYPVDHLKRTDQSCNEDFGFGLKFPIVFCID</sequence>
<dbReference type="CDD" id="cd19438">
    <property type="entry name" value="lipocalin_Blc-like"/>
    <property type="match status" value="1"/>
</dbReference>
<name>A0A3N1ULV6_9BACT</name>
<keyword evidence="4" id="KW-1133">Transmembrane helix</keyword>
<dbReference type="InterPro" id="IPR002446">
    <property type="entry name" value="Lipocalin_bac"/>
</dbReference>
<dbReference type="Proteomes" id="UP000276223">
    <property type="component" value="Unassembled WGS sequence"/>
</dbReference>
<dbReference type="PROSITE" id="PS00213">
    <property type="entry name" value="LIPOCALIN"/>
    <property type="match status" value="1"/>
</dbReference>
<evidence type="ECO:0000256" key="2">
    <source>
        <dbReference type="PIRNR" id="PIRNR036893"/>
    </source>
</evidence>
<evidence type="ECO:0000256" key="4">
    <source>
        <dbReference type="SAM" id="Phobius"/>
    </source>
</evidence>
<evidence type="ECO:0000313" key="7">
    <source>
        <dbReference type="Proteomes" id="UP000276223"/>
    </source>
</evidence>
<organism evidence="6 7">
    <name type="scientific">Desulfosoma caldarium</name>
    <dbReference type="NCBI Taxonomy" id="610254"/>
    <lineage>
        <taxon>Bacteria</taxon>
        <taxon>Pseudomonadati</taxon>
        <taxon>Thermodesulfobacteriota</taxon>
        <taxon>Syntrophobacteria</taxon>
        <taxon>Syntrophobacterales</taxon>
        <taxon>Syntrophobacteraceae</taxon>
        <taxon>Desulfosoma</taxon>
    </lineage>
</organism>
<dbReference type="PIRSF" id="PIRSF036893">
    <property type="entry name" value="Lipocalin_ApoD"/>
    <property type="match status" value="1"/>
</dbReference>
<dbReference type="PRINTS" id="PR01171">
    <property type="entry name" value="BCTLIPOCALIN"/>
</dbReference>
<evidence type="ECO:0000256" key="3">
    <source>
        <dbReference type="PIRSR" id="PIRSR036893-52"/>
    </source>
</evidence>
<feature type="lipid moiety-binding region" description="N-palmitoyl cysteine" evidence="3">
    <location>
        <position position="32"/>
    </location>
</feature>
<keyword evidence="4" id="KW-0812">Transmembrane</keyword>
<feature type="transmembrane region" description="Helical" evidence="4">
    <location>
        <begin position="12"/>
        <end position="31"/>
    </location>
</feature>
<dbReference type="InterPro" id="IPR022271">
    <property type="entry name" value="Lipocalin_ApoD"/>
</dbReference>
<evidence type="ECO:0000259" key="5">
    <source>
        <dbReference type="Pfam" id="PF08212"/>
    </source>
</evidence>
<gene>
    <name evidence="6" type="ORF">EDC27_1891</name>
</gene>